<evidence type="ECO:0000313" key="1">
    <source>
        <dbReference type="EMBL" id="NNJ25121.1"/>
    </source>
</evidence>
<protein>
    <submittedName>
        <fullName evidence="1">Uncharacterized protein</fullName>
    </submittedName>
</protein>
<dbReference type="Pfam" id="PF07643">
    <property type="entry name" value="DUF1598"/>
    <property type="match status" value="1"/>
</dbReference>
<dbReference type="RefSeq" id="WP_171184787.1">
    <property type="nucleotide sequence ID" value="NZ_WTPX01000026.1"/>
</dbReference>
<accession>A0ABX1VB10</accession>
<sequence>MDGRRGGGKRTSAILAAGHAVEPGGRHLRQRAGGGDDSLAGGSLANFQPLIDLIQATTGGIDNGGGWEEIDGEGGAMEEYDSGVRVDPLGKMAALTVRERADRLEALGLAASAATLNEDLAARSDLRLVSLRGLEAEVASRLAEGRALPGSMRHLAGLTQVKYVLLVEPTADQPGDILLGGPAAGWSTDDAGRVVTDEGRPALHLDDLVTVLRTFSDNGSGIFQCLIVPRQEGLKAVKEYAEASQARGPLSGRSATRQFVAGLGQALGEQDVVYNGVPAESRVARVIAEADYRMKLIGIDKVQGAGIQSYFDLLGASGDTSGVPMKALRWWLTTDFDAVLHTENRDVFEFVGSRVLCKSEDEFINADGTREHTGQSSPVNSQFAADFTAKFDQLALEDPVFAELQNVFDLSLAAALISQENLGERAGWTGEAFASEALYPVAGGAEIATVDTAVNHRVYRGGEVVVQVAGGVRGDLNRVLADSEVYKTGVRLQNKFNDGELTRPDGRWWWDAAK</sequence>
<evidence type="ECO:0000313" key="2">
    <source>
        <dbReference type="Proteomes" id="UP000609651"/>
    </source>
</evidence>
<dbReference type="Proteomes" id="UP000609651">
    <property type="component" value="Unassembled WGS sequence"/>
</dbReference>
<proteinExistence type="predicted"/>
<gene>
    <name evidence="1" type="ORF">LzC2_11840</name>
</gene>
<name>A0ABX1VB10_9PLAN</name>
<keyword evidence="2" id="KW-1185">Reference proteome</keyword>
<dbReference type="EMBL" id="WTPX01000026">
    <property type="protein sequence ID" value="NNJ25121.1"/>
    <property type="molecule type" value="Genomic_DNA"/>
</dbReference>
<organism evidence="1 2">
    <name type="scientific">Alienimonas chondri</name>
    <dbReference type="NCBI Taxonomy" id="2681879"/>
    <lineage>
        <taxon>Bacteria</taxon>
        <taxon>Pseudomonadati</taxon>
        <taxon>Planctomycetota</taxon>
        <taxon>Planctomycetia</taxon>
        <taxon>Planctomycetales</taxon>
        <taxon>Planctomycetaceae</taxon>
        <taxon>Alienimonas</taxon>
    </lineage>
</organism>
<comment type="caution">
    <text evidence="1">The sequence shown here is derived from an EMBL/GenBank/DDBJ whole genome shotgun (WGS) entry which is preliminary data.</text>
</comment>
<dbReference type="InterPro" id="IPR011487">
    <property type="entry name" value="DUF1598"/>
</dbReference>
<reference evidence="1 2" key="1">
    <citation type="journal article" date="2020" name="Syst. Appl. Microbiol.">
        <title>Alienimonas chondri sp. nov., a novel planctomycete isolated from the biofilm of the red alga Chondrus crispus.</title>
        <authorList>
            <person name="Vitorino I."/>
            <person name="Albuquerque L."/>
            <person name="Wiegand S."/>
            <person name="Kallscheuer N."/>
            <person name="da Costa M.S."/>
            <person name="Lobo-da-Cunha A."/>
            <person name="Jogler C."/>
            <person name="Lage O.M."/>
        </authorList>
    </citation>
    <scope>NUCLEOTIDE SEQUENCE [LARGE SCALE GENOMIC DNA]</scope>
    <source>
        <strain evidence="1 2">LzC2</strain>
    </source>
</reference>